<dbReference type="RefSeq" id="WP_277362360.1">
    <property type="nucleotide sequence ID" value="NZ_JAANXN010000008.1"/>
</dbReference>
<dbReference type="Gene3D" id="3.40.50.1220">
    <property type="entry name" value="TPP-binding domain"/>
    <property type="match status" value="1"/>
</dbReference>
<dbReference type="Pfam" id="PF01012">
    <property type="entry name" value="ETF"/>
    <property type="match status" value="1"/>
</dbReference>
<dbReference type="PIRSF" id="PIRSF000089">
    <property type="entry name" value="Electra_flavoP_a"/>
    <property type="match status" value="1"/>
</dbReference>
<dbReference type="InterPro" id="IPR014730">
    <property type="entry name" value="ETF_a/b_N"/>
</dbReference>
<evidence type="ECO:0000259" key="3">
    <source>
        <dbReference type="SMART" id="SM00893"/>
    </source>
</evidence>
<evidence type="ECO:0000256" key="2">
    <source>
        <dbReference type="PIRSR" id="PIRSR000089-1"/>
    </source>
</evidence>
<dbReference type="InterPro" id="IPR001308">
    <property type="entry name" value="ETF_a/FixB"/>
</dbReference>
<dbReference type="SUPFAM" id="SSF52402">
    <property type="entry name" value="Adenine nucleotide alpha hydrolases-like"/>
    <property type="match status" value="1"/>
</dbReference>
<dbReference type="PANTHER" id="PTHR43153:SF1">
    <property type="entry name" value="ELECTRON TRANSFER FLAVOPROTEIN SUBUNIT ALPHA, MITOCHONDRIAL"/>
    <property type="match status" value="1"/>
</dbReference>
<protein>
    <submittedName>
        <fullName evidence="4">Electron transfer flavoprotein subunit alpha/FixB family protein</fullName>
    </submittedName>
</protein>
<dbReference type="AlphaFoldDB" id="A0ABD4XJK0"/>
<feature type="binding site" evidence="2">
    <location>
        <position position="296"/>
    </location>
    <ligand>
        <name>FAD</name>
        <dbReference type="ChEBI" id="CHEBI:57692"/>
    </ligand>
</feature>
<feature type="binding site" evidence="2">
    <location>
        <begin position="258"/>
        <end position="262"/>
    </location>
    <ligand>
        <name>FAD</name>
        <dbReference type="ChEBI" id="CHEBI:57692"/>
    </ligand>
</feature>
<evidence type="ECO:0000313" key="5">
    <source>
        <dbReference type="Proteomes" id="UP001215461"/>
    </source>
</evidence>
<sequence>MVNIKEKIVVFGEVLGNELDSGFTQLLTKAREIGPNKYIIGILSIDSDSEKTPDYVEKVKQYGADELIFLSVSQTRTLNDSVMADALTHLIRDLEPSVVLLSATPFGRSVAARIQYDLQTALTADCLDLYFEDDLLVQVKPSFGDNILCEIVSPKARPQMATVRPNTFKAKQVSQRTQIIQQVTIEETDSPQIRSMSVRKHQAVVQGVADAEVVIAIGRGIQDTNVINRVQQLVKRLNGKVGVTRPMTELNEFSIADQIGQSGTMIAPKVLLNLGISGAMQYTAGIKNAQTIISVNIDDEAPIFAESDFKVVGDAADIVAQLS</sequence>
<accession>A0ABD4XJK0</accession>
<feature type="binding site" evidence="2">
    <location>
        <position position="219"/>
    </location>
    <ligand>
        <name>FAD</name>
        <dbReference type="ChEBI" id="CHEBI:57692"/>
    </ligand>
</feature>
<dbReference type="InterPro" id="IPR014731">
    <property type="entry name" value="ETF_asu_C"/>
</dbReference>
<feature type="binding site" evidence="2">
    <location>
        <begin position="244"/>
        <end position="245"/>
    </location>
    <ligand>
        <name>FAD</name>
        <dbReference type="ChEBI" id="CHEBI:57692"/>
    </ligand>
</feature>
<evidence type="ECO:0000256" key="1">
    <source>
        <dbReference type="ARBA" id="ARBA00005817"/>
    </source>
</evidence>
<dbReference type="Gene3D" id="3.40.50.620">
    <property type="entry name" value="HUPs"/>
    <property type="match status" value="1"/>
</dbReference>
<dbReference type="InterPro" id="IPR014729">
    <property type="entry name" value="Rossmann-like_a/b/a_fold"/>
</dbReference>
<dbReference type="SMART" id="SM00893">
    <property type="entry name" value="ETF"/>
    <property type="match status" value="1"/>
</dbReference>
<name>A0ABD4XJK0_WEIPA</name>
<reference evidence="4 5" key="1">
    <citation type="submission" date="2020-03" db="EMBL/GenBank/DDBJ databases">
        <title>Comparative genomics of Weissella paramesenteroides.</title>
        <authorList>
            <person name="Kant R."/>
            <person name="Takala T."/>
            <person name="Saris P."/>
        </authorList>
    </citation>
    <scope>NUCLEOTIDE SEQUENCE [LARGE SCALE GENOMIC DNA]</scope>
    <source>
        <strain evidence="4 5">SJ27-4</strain>
    </source>
</reference>
<gene>
    <name evidence="4" type="ORF">G9403_07050</name>
</gene>
<dbReference type="InterPro" id="IPR029035">
    <property type="entry name" value="DHS-like_NAD/FAD-binding_dom"/>
</dbReference>
<feature type="domain" description="Electron transfer flavoprotein alpha/beta-subunit N-terminal" evidence="3">
    <location>
        <begin position="8"/>
        <end position="200"/>
    </location>
</feature>
<dbReference type="PANTHER" id="PTHR43153">
    <property type="entry name" value="ELECTRON TRANSFER FLAVOPROTEIN ALPHA"/>
    <property type="match status" value="1"/>
</dbReference>
<evidence type="ECO:0000313" key="4">
    <source>
        <dbReference type="EMBL" id="MDF8371400.1"/>
    </source>
</evidence>
<keyword evidence="2" id="KW-0274">FAD</keyword>
<dbReference type="SUPFAM" id="SSF52467">
    <property type="entry name" value="DHS-like NAD/FAD-binding domain"/>
    <property type="match status" value="1"/>
</dbReference>
<proteinExistence type="inferred from homology"/>
<comment type="cofactor">
    <cofactor evidence="2">
        <name>FAD</name>
        <dbReference type="ChEBI" id="CHEBI:57692"/>
    </cofactor>
    <text evidence="2">Binds 1 FAD per dimer.</text>
</comment>
<dbReference type="EMBL" id="JAANXN010000008">
    <property type="protein sequence ID" value="MDF8371400.1"/>
    <property type="molecule type" value="Genomic_DNA"/>
</dbReference>
<comment type="caution">
    <text evidence="4">The sequence shown here is derived from an EMBL/GenBank/DDBJ whole genome shotgun (WGS) entry which is preliminary data.</text>
</comment>
<dbReference type="Proteomes" id="UP001215461">
    <property type="component" value="Unassembled WGS sequence"/>
</dbReference>
<organism evidence="4 5">
    <name type="scientific">Weissella paramesenteroides</name>
    <name type="common">Leuconostoc paramesenteroides</name>
    <dbReference type="NCBI Taxonomy" id="1249"/>
    <lineage>
        <taxon>Bacteria</taxon>
        <taxon>Bacillati</taxon>
        <taxon>Bacillota</taxon>
        <taxon>Bacilli</taxon>
        <taxon>Lactobacillales</taxon>
        <taxon>Lactobacillaceae</taxon>
        <taxon>Weissella</taxon>
    </lineage>
</organism>
<comment type="similarity">
    <text evidence="1">Belongs to the ETF alpha-subunit/FixB family.</text>
</comment>
<dbReference type="Pfam" id="PF00766">
    <property type="entry name" value="ETF_alpha"/>
    <property type="match status" value="1"/>
</dbReference>
<keyword evidence="2" id="KW-0285">Flavoprotein</keyword>